<keyword evidence="1" id="KW-0812">Transmembrane</keyword>
<gene>
    <name evidence="2" type="ORF">BWX89_01368</name>
</gene>
<sequence>MKKRLIKYIRMLEKGIIGISIELIYPLIVTISAFLFCLIMFISEISFR</sequence>
<dbReference type="EMBL" id="MWDQ01000135">
    <property type="protein sequence ID" value="OQB72287.1"/>
    <property type="molecule type" value="Genomic_DNA"/>
</dbReference>
<keyword evidence="1" id="KW-1133">Transmembrane helix</keyword>
<feature type="transmembrane region" description="Helical" evidence="1">
    <location>
        <begin position="21"/>
        <end position="42"/>
    </location>
</feature>
<name>A0A1V6C5U0_UNCT6</name>
<protein>
    <submittedName>
        <fullName evidence="2">Uncharacterized protein</fullName>
    </submittedName>
</protein>
<reference evidence="2" key="1">
    <citation type="submission" date="2017-02" db="EMBL/GenBank/DDBJ databases">
        <title>Delving into the versatile metabolic prowess of the omnipresent phylum Bacteroidetes.</title>
        <authorList>
            <person name="Nobu M.K."/>
            <person name="Mei R."/>
            <person name="Narihiro T."/>
            <person name="Kuroda K."/>
            <person name="Liu W.-T."/>
        </authorList>
    </citation>
    <scope>NUCLEOTIDE SEQUENCE</scope>
    <source>
        <strain evidence="2">ADurb.Bin131</strain>
    </source>
</reference>
<organism evidence="2">
    <name type="scientific">candidate division TA06 bacterium ADurb.Bin131</name>
    <dbReference type="NCBI Taxonomy" id="1852827"/>
    <lineage>
        <taxon>Bacteria</taxon>
        <taxon>Bacteria division TA06</taxon>
    </lineage>
</organism>
<evidence type="ECO:0000313" key="2">
    <source>
        <dbReference type="EMBL" id="OQB72287.1"/>
    </source>
</evidence>
<evidence type="ECO:0000256" key="1">
    <source>
        <dbReference type="SAM" id="Phobius"/>
    </source>
</evidence>
<accession>A0A1V6C5U0</accession>
<dbReference type="AlphaFoldDB" id="A0A1V6C5U0"/>
<dbReference type="Proteomes" id="UP000485562">
    <property type="component" value="Unassembled WGS sequence"/>
</dbReference>
<proteinExistence type="predicted"/>
<comment type="caution">
    <text evidence="2">The sequence shown here is derived from an EMBL/GenBank/DDBJ whole genome shotgun (WGS) entry which is preliminary data.</text>
</comment>
<keyword evidence="1" id="KW-0472">Membrane</keyword>